<accession>A0A0M6Y6A2</accession>
<dbReference type="EMBL" id="CXST01000002">
    <property type="protein sequence ID" value="CTQ45622.1"/>
    <property type="molecule type" value="Genomic_DNA"/>
</dbReference>
<dbReference type="InterPro" id="IPR011008">
    <property type="entry name" value="Dimeric_a/b-barrel"/>
</dbReference>
<sequence>MSIQAIAMITVTDREALGAYREKAADALARHGGSVIAADPEPLVLEAAIDAPNMVALLSFPTPDAAKAWHRDPDLADVHALRNKGGKSTIVVLPG</sequence>
<keyword evidence="3" id="KW-1185">Reference proteome</keyword>
<dbReference type="OrthoDB" id="9806380at2"/>
<name>A0A0M6Y6A2_9HYPH</name>
<gene>
    <name evidence="2" type="ORF">LAL4801_04076</name>
</gene>
<dbReference type="PANTHER" id="PTHR41521:SF4">
    <property type="entry name" value="BLR0684 PROTEIN"/>
    <property type="match status" value="1"/>
</dbReference>
<organism evidence="2 3">
    <name type="scientific">Roseibium aggregatum</name>
    <dbReference type="NCBI Taxonomy" id="187304"/>
    <lineage>
        <taxon>Bacteria</taxon>
        <taxon>Pseudomonadati</taxon>
        <taxon>Pseudomonadota</taxon>
        <taxon>Alphaproteobacteria</taxon>
        <taxon>Hyphomicrobiales</taxon>
        <taxon>Stappiaceae</taxon>
        <taxon>Roseibium</taxon>
    </lineage>
</organism>
<dbReference type="PANTHER" id="PTHR41521">
    <property type="match status" value="1"/>
</dbReference>
<evidence type="ECO:0000259" key="1">
    <source>
        <dbReference type="Pfam" id="PF07045"/>
    </source>
</evidence>
<feature type="domain" description="DUF1330" evidence="1">
    <location>
        <begin position="5"/>
        <end position="95"/>
    </location>
</feature>
<dbReference type="Gene3D" id="3.30.70.100">
    <property type="match status" value="1"/>
</dbReference>
<proteinExistence type="predicted"/>
<dbReference type="Pfam" id="PF07045">
    <property type="entry name" value="DUF1330"/>
    <property type="match status" value="1"/>
</dbReference>
<dbReference type="RefSeq" id="WP_055658736.1">
    <property type="nucleotide sequence ID" value="NZ_CP045622.1"/>
</dbReference>
<dbReference type="SUPFAM" id="SSF54909">
    <property type="entry name" value="Dimeric alpha+beta barrel"/>
    <property type="match status" value="1"/>
</dbReference>
<dbReference type="KEGG" id="lagg:B0E33_02960"/>
<evidence type="ECO:0000313" key="2">
    <source>
        <dbReference type="EMBL" id="CTQ45622.1"/>
    </source>
</evidence>
<protein>
    <recommendedName>
        <fullName evidence="1">DUF1330 domain-containing protein</fullName>
    </recommendedName>
</protein>
<reference evidence="3" key="1">
    <citation type="submission" date="2015-07" db="EMBL/GenBank/DDBJ databases">
        <authorList>
            <person name="Rodrigo-Torres Lidia"/>
            <person name="Arahal R.David."/>
        </authorList>
    </citation>
    <scope>NUCLEOTIDE SEQUENCE [LARGE SCALE GENOMIC DNA]</scope>
    <source>
        <strain evidence="3">CECT 4801</strain>
    </source>
</reference>
<evidence type="ECO:0000313" key="3">
    <source>
        <dbReference type="Proteomes" id="UP000048926"/>
    </source>
</evidence>
<dbReference type="InterPro" id="IPR010753">
    <property type="entry name" value="DUF1330"/>
</dbReference>
<dbReference type="AlphaFoldDB" id="A0A0M6Y6A2"/>
<dbReference type="Proteomes" id="UP000048926">
    <property type="component" value="Unassembled WGS sequence"/>
</dbReference>